<protein>
    <submittedName>
        <fullName evidence="5">Type II toxin-antitoxin system HipA family toxin</fullName>
    </submittedName>
</protein>
<gene>
    <name evidence="5" type="ORF">GTP69_06510</name>
</gene>
<dbReference type="InterPro" id="IPR012893">
    <property type="entry name" value="HipA-like_C"/>
</dbReference>
<keyword evidence="2" id="KW-0808">Transferase</keyword>
<organism evidence="5 6">
    <name type="scientific">Duganella levis</name>
    <dbReference type="NCBI Taxonomy" id="2692169"/>
    <lineage>
        <taxon>Bacteria</taxon>
        <taxon>Pseudomonadati</taxon>
        <taxon>Pseudomonadota</taxon>
        <taxon>Betaproteobacteria</taxon>
        <taxon>Burkholderiales</taxon>
        <taxon>Oxalobacteraceae</taxon>
        <taxon>Telluria group</taxon>
        <taxon>Duganella</taxon>
    </lineage>
</organism>
<evidence type="ECO:0000256" key="3">
    <source>
        <dbReference type="ARBA" id="ARBA00022777"/>
    </source>
</evidence>
<evidence type="ECO:0000256" key="1">
    <source>
        <dbReference type="ARBA" id="ARBA00010164"/>
    </source>
</evidence>
<comment type="caution">
    <text evidence="5">The sequence shown here is derived from an EMBL/GenBank/DDBJ whole genome shotgun (WGS) entry which is preliminary data.</text>
</comment>
<dbReference type="RefSeq" id="WP_161054109.1">
    <property type="nucleotide sequence ID" value="NZ_WWCT01000003.1"/>
</dbReference>
<dbReference type="InterPro" id="IPR052028">
    <property type="entry name" value="HipA_Ser/Thr_kinase"/>
</dbReference>
<dbReference type="Gene3D" id="1.10.1070.20">
    <property type="match status" value="1"/>
</dbReference>
<evidence type="ECO:0000259" key="4">
    <source>
        <dbReference type="Pfam" id="PF07804"/>
    </source>
</evidence>
<reference evidence="5 6" key="1">
    <citation type="submission" date="2019-12" db="EMBL/GenBank/DDBJ databases">
        <title>Novel species isolated from a subtropical stream in China.</title>
        <authorList>
            <person name="Lu H."/>
        </authorList>
    </citation>
    <scope>NUCLEOTIDE SEQUENCE [LARGE SCALE GENOMIC DNA]</scope>
    <source>
        <strain evidence="5 6">CY42W</strain>
    </source>
</reference>
<name>A0ABW9VWT1_9BURK</name>
<dbReference type="PANTHER" id="PTHR37419:SF8">
    <property type="entry name" value="TOXIN YJJJ"/>
    <property type="match status" value="1"/>
</dbReference>
<feature type="domain" description="HipA-like C-terminal" evidence="4">
    <location>
        <begin position="67"/>
        <end position="283"/>
    </location>
</feature>
<evidence type="ECO:0000313" key="5">
    <source>
        <dbReference type="EMBL" id="MYN26053.1"/>
    </source>
</evidence>
<sequence>MKAALSPLDRLAFISDRAMGALVFTPPDALSHDPEYQELRVLAEGAQAVLAGRDTDTLQQLALSGGSPHGARPKVLVQYKPDTGEVSTEPAAPGAAWLIKFQAQGEAKEVCAIETLYAAMAERCGLDMPATRYFDLSPKLAGFGIERFDRQRGMRVPTLSLAALLDDNFRLPTRDYEVFLKATRTLTRDDRQVKKAFERCVFNVVFNNRDDHTKNFGYVMNQSMQWELAPCYDLTYNVGAGGEHQMTIRGEGRHPTLPHLLALATAVDLPQAWARQTIERITSVAGTFATHVKGYSIKPATLTIIKNAIEANRKRMA</sequence>
<keyword evidence="3" id="KW-0418">Kinase</keyword>
<keyword evidence="6" id="KW-1185">Reference proteome</keyword>
<evidence type="ECO:0000256" key="2">
    <source>
        <dbReference type="ARBA" id="ARBA00022679"/>
    </source>
</evidence>
<dbReference type="EMBL" id="WWCT01000003">
    <property type="protein sequence ID" value="MYN26053.1"/>
    <property type="molecule type" value="Genomic_DNA"/>
</dbReference>
<comment type="similarity">
    <text evidence="1">Belongs to the HipA Ser/Thr kinase family.</text>
</comment>
<accession>A0ABW9VWT1</accession>
<proteinExistence type="inferred from homology"/>
<dbReference type="Proteomes" id="UP000642144">
    <property type="component" value="Unassembled WGS sequence"/>
</dbReference>
<dbReference type="Pfam" id="PF07804">
    <property type="entry name" value="HipA_C"/>
    <property type="match status" value="1"/>
</dbReference>
<evidence type="ECO:0000313" key="6">
    <source>
        <dbReference type="Proteomes" id="UP000642144"/>
    </source>
</evidence>
<dbReference type="PANTHER" id="PTHR37419">
    <property type="entry name" value="SERINE/THREONINE-PROTEIN KINASE TOXIN HIPA"/>
    <property type="match status" value="1"/>
</dbReference>